<feature type="compositionally biased region" description="Basic and acidic residues" evidence="1">
    <location>
        <begin position="201"/>
        <end position="215"/>
    </location>
</feature>
<feature type="region of interest" description="Disordered" evidence="1">
    <location>
        <begin position="14"/>
        <end position="33"/>
    </location>
</feature>
<name>A0A4Z0Y446_9PEZI</name>
<dbReference type="AlphaFoldDB" id="A0A4Z0Y446"/>
<feature type="compositionally biased region" description="Polar residues" evidence="1">
    <location>
        <begin position="67"/>
        <end position="82"/>
    </location>
</feature>
<proteinExistence type="predicted"/>
<feature type="region of interest" description="Disordered" evidence="1">
    <location>
        <begin position="67"/>
        <end position="271"/>
    </location>
</feature>
<comment type="caution">
    <text evidence="2">The sequence shown here is derived from an EMBL/GenBank/DDBJ whole genome shotgun (WGS) entry which is preliminary data.</text>
</comment>
<protein>
    <submittedName>
        <fullName evidence="2">Uncharacterized protein</fullName>
    </submittedName>
</protein>
<keyword evidence="3" id="KW-1185">Reference proteome</keyword>
<dbReference type="Proteomes" id="UP000297716">
    <property type="component" value="Unassembled WGS sequence"/>
</dbReference>
<evidence type="ECO:0000313" key="2">
    <source>
        <dbReference type="EMBL" id="TGJ78829.1"/>
    </source>
</evidence>
<feature type="compositionally biased region" description="Basic and acidic residues" evidence="1">
    <location>
        <begin position="226"/>
        <end position="235"/>
    </location>
</feature>
<feature type="compositionally biased region" description="Polar residues" evidence="1">
    <location>
        <begin position="181"/>
        <end position="190"/>
    </location>
</feature>
<organism evidence="2 3">
    <name type="scientific">Xylaria hypoxylon</name>
    <dbReference type="NCBI Taxonomy" id="37992"/>
    <lineage>
        <taxon>Eukaryota</taxon>
        <taxon>Fungi</taxon>
        <taxon>Dikarya</taxon>
        <taxon>Ascomycota</taxon>
        <taxon>Pezizomycotina</taxon>
        <taxon>Sordariomycetes</taxon>
        <taxon>Xylariomycetidae</taxon>
        <taxon>Xylariales</taxon>
        <taxon>Xylariaceae</taxon>
        <taxon>Xylaria</taxon>
    </lineage>
</organism>
<reference evidence="2 3" key="1">
    <citation type="submission" date="2019-03" db="EMBL/GenBank/DDBJ databases">
        <title>Draft genome sequence of Xylaria hypoxylon DSM 108379, a ubiquitous saprotrophic-parasitic fungi on hardwood.</title>
        <authorList>
            <person name="Buettner E."/>
            <person name="Leonhardt S."/>
            <person name="Gebauer A.M."/>
            <person name="Liers C."/>
            <person name="Hofrichter M."/>
            <person name="Kellner H."/>
        </authorList>
    </citation>
    <scope>NUCLEOTIDE SEQUENCE [LARGE SCALE GENOMIC DNA]</scope>
    <source>
        <strain evidence="2 3">DSM 108379</strain>
    </source>
</reference>
<evidence type="ECO:0000256" key="1">
    <source>
        <dbReference type="SAM" id="MobiDB-lite"/>
    </source>
</evidence>
<gene>
    <name evidence="2" type="ORF">E0Z10_g9932</name>
</gene>
<feature type="compositionally biased region" description="Pro residues" evidence="1">
    <location>
        <begin position="135"/>
        <end position="144"/>
    </location>
</feature>
<sequence length="327" mass="36309">MSLLSSKIPYQEFRFPKPASQPEPTWCPGDGFSDDEVKPDFAFLMTGKRKRKRSRSLSAFGQLSLETENTGNDSAAGATSGQLHLRGSHGYGGRARRTEVKDLWPTRENFAEHSIAKKPRNAGVRNHGTIESTPPFNPRCPPMSKPQTKQAMPRKRQVSDFENFGKRKGKPRSCHREGPSLKSTPVSQGYVSEVSDEENNEDRGGLYEQAGHESEQQSVADEELEDIRMTVHELESNDNGSVRLGEDNSDDEDENMQNTISDSQPEEVPSSKFGIGERLEAYLTNLARRSLSNYEATAENTTLDSQVDKAPSSSFDVGEGPQWQAPV</sequence>
<feature type="compositionally biased region" description="Polar residues" evidence="1">
    <location>
        <begin position="298"/>
        <end position="315"/>
    </location>
</feature>
<evidence type="ECO:0000313" key="3">
    <source>
        <dbReference type="Proteomes" id="UP000297716"/>
    </source>
</evidence>
<accession>A0A4Z0Y446</accession>
<dbReference type="OrthoDB" id="4779883at2759"/>
<feature type="region of interest" description="Disordered" evidence="1">
    <location>
        <begin position="298"/>
        <end position="327"/>
    </location>
</feature>
<dbReference type="EMBL" id="SKBN01000344">
    <property type="protein sequence ID" value="TGJ78829.1"/>
    <property type="molecule type" value="Genomic_DNA"/>
</dbReference>
<feature type="compositionally biased region" description="Basic and acidic residues" evidence="1">
    <location>
        <begin position="96"/>
        <end position="115"/>
    </location>
</feature>